<dbReference type="AlphaFoldDB" id="A0A4R6J1S4"/>
<proteinExistence type="predicted"/>
<comment type="caution">
    <text evidence="1">The sequence shown here is derived from an EMBL/GenBank/DDBJ whole genome shotgun (WGS) entry which is preliminary data.</text>
</comment>
<dbReference type="Proteomes" id="UP000295741">
    <property type="component" value="Unassembled WGS sequence"/>
</dbReference>
<gene>
    <name evidence="1" type="ORF">BC659_0887</name>
</gene>
<keyword evidence="2" id="KW-1185">Reference proteome</keyword>
<reference evidence="1 2" key="1">
    <citation type="submission" date="2019-03" db="EMBL/GenBank/DDBJ databases">
        <title>Genomic Encyclopedia of Archaeal and Bacterial Type Strains, Phase II (KMG-II): from individual species to whole genera.</title>
        <authorList>
            <person name="Goeker M."/>
        </authorList>
    </citation>
    <scope>NUCLEOTIDE SEQUENCE [LARGE SCALE GENOMIC DNA]</scope>
    <source>
        <strain evidence="1 2">DSM 28323</strain>
    </source>
</reference>
<evidence type="ECO:0000313" key="1">
    <source>
        <dbReference type="EMBL" id="TDO28807.1"/>
    </source>
</evidence>
<accession>A0A4R6J1S4</accession>
<dbReference type="RefSeq" id="WP_133473430.1">
    <property type="nucleotide sequence ID" value="NZ_SNWP01000010.1"/>
</dbReference>
<dbReference type="EMBL" id="SNWP01000010">
    <property type="protein sequence ID" value="TDO28807.1"/>
    <property type="molecule type" value="Genomic_DNA"/>
</dbReference>
<evidence type="ECO:0000313" key="2">
    <source>
        <dbReference type="Proteomes" id="UP000295741"/>
    </source>
</evidence>
<name>A0A4R6J1S4_9BACT</name>
<dbReference type="OrthoDB" id="663248at2"/>
<evidence type="ECO:0008006" key="3">
    <source>
        <dbReference type="Google" id="ProtNLM"/>
    </source>
</evidence>
<sequence>MRKEIYIICSLLISLTYSLESKSQQIQSERKLITGTWVSTEGDWTFTFENDSICKEFLVKKLQGKYLYKITSANSYCGKLSQVDVNDKTISYLQLNNVETKEITCYENNGVSKTTLSITEYMMPEAALFKRKLISKKGK</sequence>
<protein>
    <recommendedName>
        <fullName evidence="3">Lipocalin-like protein</fullName>
    </recommendedName>
</protein>
<organism evidence="1 2">
    <name type="scientific">Sediminibacterium goheungense</name>
    <dbReference type="NCBI Taxonomy" id="1086393"/>
    <lineage>
        <taxon>Bacteria</taxon>
        <taxon>Pseudomonadati</taxon>
        <taxon>Bacteroidota</taxon>
        <taxon>Chitinophagia</taxon>
        <taxon>Chitinophagales</taxon>
        <taxon>Chitinophagaceae</taxon>
        <taxon>Sediminibacterium</taxon>
    </lineage>
</organism>